<evidence type="ECO:0000313" key="2">
    <source>
        <dbReference type="EMBL" id="MFD0945535.1"/>
    </source>
</evidence>
<protein>
    <submittedName>
        <fullName evidence="2">Uncharacterized protein</fullName>
    </submittedName>
</protein>
<dbReference type="RefSeq" id="WP_264942226.1">
    <property type="nucleotide sequence ID" value="NZ_JAPDRA010000001.1"/>
</dbReference>
<feature type="chain" id="PRO_5045929206" evidence="1">
    <location>
        <begin position="22"/>
        <end position="150"/>
    </location>
</feature>
<sequence length="150" mass="15632">MTVLFAALIAAALPFPAVQDAAALGRAGTAAFDRGAGAGVTPQTIGEETRCALYWDQWRRAISDGVPSAALLAALPAAVSEEATGRTASAWSSRVMDVHFERNGNLDAMHGQFEREAPALLSGIDNAVFGDVKAMDGLMEMLGICRNVPG</sequence>
<evidence type="ECO:0000313" key="3">
    <source>
        <dbReference type="Proteomes" id="UP001596977"/>
    </source>
</evidence>
<comment type="caution">
    <text evidence="2">The sequence shown here is derived from an EMBL/GenBank/DDBJ whole genome shotgun (WGS) entry which is preliminary data.</text>
</comment>
<keyword evidence="1" id="KW-0732">Signal</keyword>
<accession>A0ABW3H4C8</accession>
<reference evidence="3" key="1">
    <citation type="journal article" date="2019" name="Int. J. Syst. Evol. Microbiol.">
        <title>The Global Catalogue of Microorganisms (GCM) 10K type strain sequencing project: providing services to taxonomists for standard genome sequencing and annotation.</title>
        <authorList>
            <consortium name="The Broad Institute Genomics Platform"/>
            <consortium name="The Broad Institute Genome Sequencing Center for Infectious Disease"/>
            <person name="Wu L."/>
            <person name="Ma J."/>
        </authorList>
    </citation>
    <scope>NUCLEOTIDE SEQUENCE [LARGE SCALE GENOMIC DNA]</scope>
    <source>
        <strain evidence="3">CCUG 62982</strain>
    </source>
</reference>
<gene>
    <name evidence="2" type="ORF">ACFQ1E_04195</name>
</gene>
<dbReference type="EMBL" id="JBHTJG010000001">
    <property type="protein sequence ID" value="MFD0945535.1"/>
    <property type="molecule type" value="Genomic_DNA"/>
</dbReference>
<evidence type="ECO:0000256" key="1">
    <source>
        <dbReference type="SAM" id="SignalP"/>
    </source>
</evidence>
<dbReference type="Proteomes" id="UP001596977">
    <property type="component" value="Unassembled WGS sequence"/>
</dbReference>
<name>A0ABW3H4C8_9SPHN</name>
<proteinExistence type="predicted"/>
<keyword evidence="3" id="KW-1185">Reference proteome</keyword>
<organism evidence="2 3">
    <name type="scientific">Sphingomonas canadensis</name>
    <dbReference type="NCBI Taxonomy" id="1219257"/>
    <lineage>
        <taxon>Bacteria</taxon>
        <taxon>Pseudomonadati</taxon>
        <taxon>Pseudomonadota</taxon>
        <taxon>Alphaproteobacteria</taxon>
        <taxon>Sphingomonadales</taxon>
        <taxon>Sphingomonadaceae</taxon>
        <taxon>Sphingomonas</taxon>
    </lineage>
</organism>
<feature type="signal peptide" evidence="1">
    <location>
        <begin position="1"/>
        <end position="21"/>
    </location>
</feature>